<dbReference type="Pfam" id="PF03177">
    <property type="entry name" value="Nucleoporin_C"/>
    <property type="match status" value="1"/>
</dbReference>
<dbReference type="InterPro" id="IPR042533">
    <property type="entry name" value="Nucleoporin_Nup155_C_1"/>
</dbReference>
<evidence type="ECO:0000256" key="3">
    <source>
        <dbReference type="ARBA" id="ARBA00022448"/>
    </source>
</evidence>
<dbReference type="GO" id="GO:0017056">
    <property type="term" value="F:structural constituent of nuclear pore"/>
    <property type="evidence" value="ECO:0007669"/>
    <property type="project" value="InterPro"/>
</dbReference>
<dbReference type="Pfam" id="PF08801">
    <property type="entry name" value="Nucleoporin_N"/>
    <property type="match status" value="2"/>
</dbReference>
<feature type="domain" description="Nucleoporin Nup133/Nup155-like N-terminal" evidence="6">
    <location>
        <begin position="6"/>
        <end position="81"/>
    </location>
</feature>
<dbReference type="FunFam" id="1.25.40.450:FF:000003">
    <property type="entry name" value="Nuclear pore complex protein NUP155"/>
    <property type="match status" value="1"/>
</dbReference>
<dbReference type="Gene3D" id="1.25.40.440">
    <property type="entry name" value="Nucleoporin, helical domain, central subdomain"/>
    <property type="match status" value="1"/>
</dbReference>
<comment type="subcellular location">
    <subcellularLocation>
        <location evidence="1">Nucleus</location>
    </subcellularLocation>
</comment>
<dbReference type="FunFam" id="1.25.40.440:FF:000002">
    <property type="entry name" value="Nuclear pore complex protein NUP155"/>
    <property type="match status" value="1"/>
</dbReference>
<comment type="similarity">
    <text evidence="2">Belongs to the non-repetitive/WGA-negative nucleoporin family.</text>
</comment>
<evidence type="ECO:0000259" key="5">
    <source>
        <dbReference type="Pfam" id="PF03177"/>
    </source>
</evidence>
<keyword evidence="4" id="KW-0539">Nucleus</keyword>
<dbReference type="PANTHER" id="PTHR10350">
    <property type="entry name" value="NUCLEAR PORE COMPLEX PROTEIN NUP155"/>
    <property type="match status" value="1"/>
</dbReference>
<dbReference type="EMBL" id="QGNW01000166">
    <property type="protein sequence ID" value="RVW89302.1"/>
    <property type="molecule type" value="Genomic_DNA"/>
</dbReference>
<evidence type="ECO:0000313" key="8">
    <source>
        <dbReference type="Proteomes" id="UP000288805"/>
    </source>
</evidence>
<gene>
    <name evidence="7" type="primary">NUP155_4</name>
    <name evidence="7" type="ORF">CK203_032682</name>
</gene>
<evidence type="ECO:0000256" key="4">
    <source>
        <dbReference type="ARBA" id="ARBA00023242"/>
    </source>
</evidence>
<dbReference type="Gene3D" id="1.20.120.1050">
    <property type="match status" value="1"/>
</dbReference>
<accession>A0A438HXZ2</accession>
<keyword evidence="3" id="KW-0813">Transport</keyword>
<sequence>MGYFMWPPLVEVMDTWELPPVLIERYNAAGGEGTALCGVFPEIRRAWASVDNSLFLWRFDKWDGQCPEYSGEEQAICAVGLANLNLEFLWKLSNIFWCVCCCGRGDGTDPYEEVSLQLLPEYTIPSDGVTMTCITCTDKGRIFLAGRDGHIYEMHYTTGSGWNKRCRKVCLTVGLGSVISRWIVPTVFKFGAVDPIVEMVVDNERHILYARTEEMKLQVFVLGPKGDGPLKKVAEERSLINQKDAHYGGRQSAGSRPSNRSAKPSIICISPLSTLESKWLHLVAVLSDGRRMYLSTAPSSGNSGAVGGLSGFNTSHHKPNCLKVVTTRPSPPLGVTGGLAFGAISLSSRTQNEDLALKVESAYYSAGALVLSDSSPPTMSSLLIVGRDSSTQSSVSGGLGTTARTSRALRESVSSLPVEGRMLFVADVLPSPDIAATVQSLYSELEFSGFESSGESCEKACGKLWARGDLSTQHILPRRRIVVFSTMGMMEVVFNRPVDILRRLLESNSPRSLLEDFFNRFGAGEAAAMCLMLAAKIVHTENLISNVVSEKAAEAFEDPRVVGMPQLEGLCLCSSRLLLPVWELPVMVMKGGLDTSNAMSESGIVACRLSSGAMQVLENKIRALEKFLRSRRNQRRGLYGCVAGLGDLTGSILYGTGSDLGAGDNSMVRNLFGAYSRSIEPGDGGTSNKRQRLPYSPAELAAMEVRAMECIRQLLLRSAEALFLLQQLCQHHVTRLVQGFDVNLRQELVQLTFHQLVCSEEGDRLATRLISSLMERCQQVAEEGVEAGGYLLVCCGVSERAAVTSDTEEKENLAREAFNFLSKVPESADLRTVCKRFEDLRFYEAVVRLPLQKAQALDPAGDAFNEQLDAGTREHALAQLEQCYEIITSALRSLKGEASQKEFGSPVRPAARSTLDQASRDKYIRQIVQLGVQSSDRVFHEYLYRTMIDLGLENELLEYGGPDLVPFLQNAGRESLQEVRAVSSITSTRSPVGLFGAPIPSNQTKYFDLLARYYVLKRQHVLAAHVLLRLAERRSTDAGDVPTLEQRRQYLSNAVLQAKNASNSDGLVGSVRGASDNGLLDLLEGKLAVLRFQIKIKGELEAIASRLESSNVTSESVLNESCSESNLNADTNFANTVQEKAREISLDLKSITQLYNEYAVPFELWEICLEMLYFANYSGDADSSIVRETWARLIDQALSKGGIAEACSVLKRVGSHIYPGDGAVLPLDTLCLHLEKAALERIGYGPKYKEQLLMLCSTSS</sequence>
<reference evidence="7 8" key="1">
    <citation type="journal article" date="2018" name="PLoS Genet.">
        <title>Population sequencing reveals clonal diversity and ancestral inbreeding in the grapevine cultivar Chardonnay.</title>
        <authorList>
            <person name="Roach M.J."/>
            <person name="Johnson D.L."/>
            <person name="Bohlmann J."/>
            <person name="van Vuuren H.J."/>
            <person name="Jones S.J."/>
            <person name="Pretorius I.S."/>
            <person name="Schmidt S.A."/>
            <person name="Borneman A.R."/>
        </authorList>
    </citation>
    <scope>NUCLEOTIDE SEQUENCE [LARGE SCALE GENOMIC DNA]</scope>
    <source>
        <strain evidence="8">cv. Chardonnay</strain>
        <tissue evidence="7">Leaf</tissue>
    </source>
</reference>
<dbReference type="Proteomes" id="UP000288805">
    <property type="component" value="Unassembled WGS sequence"/>
</dbReference>
<feature type="domain" description="Nucleoporin Nup133/Nup155-like C-terminal" evidence="5">
    <location>
        <begin position="566"/>
        <end position="1241"/>
    </location>
</feature>
<evidence type="ECO:0000256" key="1">
    <source>
        <dbReference type="ARBA" id="ARBA00004123"/>
    </source>
</evidence>
<evidence type="ECO:0000313" key="7">
    <source>
        <dbReference type="EMBL" id="RVW89302.1"/>
    </source>
</evidence>
<dbReference type="InterPro" id="IPR004870">
    <property type="entry name" value="Nucleoporin_Nup155"/>
</dbReference>
<dbReference type="InterPro" id="IPR007187">
    <property type="entry name" value="Nucleoporin_Nup133/Nup155_C"/>
</dbReference>
<proteinExistence type="inferred from homology"/>
<name>A0A438HXZ2_VITVI</name>
<dbReference type="AlphaFoldDB" id="A0A438HXZ2"/>
<dbReference type="Gene3D" id="1.25.40.450">
    <property type="entry name" value="Nucleoporin, helical domain, N-terminal subdomain"/>
    <property type="match status" value="1"/>
</dbReference>
<dbReference type="Gene3D" id="1.20.58.1780">
    <property type="match status" value="1"/>
</dbReference>
<evidence type="ECO:0000259" key="6">
    <source>
        <dbReference type="Pfam" id="PF08801"/>
    </source>
</evidence>
<organism evidence="7 8">
    <name type="scientific">Vitis vinifera</name>
    <name type="common">Grape</name>
    <dbReference type="NCBI Taxonomy" id="29760"/>
    <lineage>
        <taxon>Eukaryota</taxon>
        <taxon>Viridiplantae</taxon>
        <taxon>Streptophyta</taxon>
        <taxon>Embryophyta</taxon>
        <taxon>Tracheophyta</taxon>
        <taxon>Spermatophyta</taxon>
        <taxon>Magnoliopsida</taxon>
        <taxon>eudicotyledons</taxon>
        <taxon>Gunneridae</taxon>
        <taxon>Pentapetalae</taxon>
        <taxon>rosids</taxon>
        <taxon>Vitales</taxon>
        <taxon>Vitaceae</taxon>
        <taxon>Viteae</taxon>
        <taxon>Vitis</taxon>
    </lineage>
</organism>
<dbReference type="GO" id="GO:0005643">
    <property type="term" value="C:nuclear pore"/>
    <property type="evidence" value="ECO:0007669"/>
    <property type="project" value="InterPro"/>
</dbReference>
<dbReference type="PANTHER" id="PTHR10350:SF6">
    <property type="entry name" value="NUCLEAR PORE COMPLEX PROTEIN NUP155"/>
    <property type="match status" value="1"/>
</dbReference>
<dbReference type="InterPro" id="IPR014908">
    <property type="entry name" value="Nucleoporin_Nup133/Nup155_N"/>
</dbReference>
<comment type="caution">
    <text evidence="7">The sequence shown here is derived from an EMBL/GenBank/DDBJ whole genome shotgun (WGS) entry which is preliminary data.</text>
</comment>
<dbReference type="InterPro" id="IPR042537">
    <property type="entry name" value="Nucleoporin_Nup155_C_2"/>
</dbReference>
<evidence type="ECO:0000256" key="2">
    <source>
        <dbReference type="ARBA" id="ARBA00007373"/>
    </source>
</evidence>
<protein>
    <submittedName>
        <fullName evidence="7">Nuclear pore complex protein NUP155</fullName>
    </submittedName>
</protein>
<feature type="domain" description="Nucleoporin Nup133/Nup155-like N-terminal" evidence="6">
    <location>
        <begin position="97"/>
        <end position="490"/>
    </location>
</feature>